<evidence type="ECO:0000256" key="3">
    <source>
        <dbReference type="ARBA" id="ARBA00022833"/>
    </source>
</evidence>
<evidence type="ECO:0000313" key="6">
    <source>
        <dbReference type="EMBL" id="PKA63066.1"/>
    </source>
</evidence>
<reference evidence="6 7" key="1">
    <citation type="journal article" date="2017" name="Nature">
        <title>The Apostasia genome and the evolution of orchids.</title>
        <authorList>
            <person name="Zhang G.Q."/>
            <person name="Liu K.W."/>
            <person name="Li Z."/>
            <person name="Lohaus R."/>
            <person name="Hsiao Y.Y."/>
            <person name="Niu S.C."/>
            <person name="Wang J.Y."/>
            <person name="Lin Y.C."/>
            <person name="Xu Q."/>
            <person name="Chen L.J."/>
            <person name="Yoshida K."/>
            <person name="Fujiwara S."/>
            <person name="Wang Z.W."/>
            <person name="Zhang Y.Q."/>
            <person name="Mitsuda N."/>
            <person name="Wang M."/>
            <person name="Liu G.H."/>
            <person name="Pecoraro L."/>
            <person name="Huang H.X."/>
            <person name="Xiao X.J."/>
            <person name="Lin M."/>
            <person name="Wu X.Y."/>
            <person name="Wu W.L."/>
            <person name="Chen Y.Y."/>
            <person name="Chang S.B."/>
            <person name="Sakamoto S."/>
            <person name="Ohme-Takagi M."/>
            <person name="Yagi M."/>
            <person name="Zeng S.J."/>
            <person name="Shen C.Y."/>
            <person name="Yeh C.M."/>
            <person name="Luo Y.B."/>
            <person name="Tsai W.C."/>
            <person name="Van de Peer Y."/>
            <person name="Liu Z.J."/>
        </authorList>
    </citation>
    <scope>NUCLEOTIDE SEQUENCE [LARGE SCALE GENOMIC DNA]</scope>
    <source>
        <strain evidence="7">cv. Shenzhen</strain>
        <tissue evidence="6">Stem</tissue>
    </source>
</reference>
<evidence type="ECO:0000313" key="7">
    <source>
        <dbReference type="Proteomes" id="UP000236161"/>
    </source>
</evidence>
<dbReference type="GO" id="GO:0008270">
    <property type="term" value="F:zinc ion binding"/>
    <property type="evidence" value="ECO:0007669"/>
    <property type="project" value="UniProtKB-KW"/>
</dbReference>
<proteinExistence type="predicted"/>
<organism evidence="6 7">
    <name type="scientific">Apostasia shenzhenica</name>
    <dbReference type="NCBI Taxonomy" id="1088818"/>
    <lineage>
        <taxon>Eukaryota</taxon>
        <taxon>Viridiplantae</taxon>
        <taxon>Streptophyta</taxon>
        <taxon>Embryophyta</taxon>
        <taxon>Tracheophyta</taxon>
        <taxon>Spermatophyta</taxon>
        <taxon>Magnoliopsida</taxon>
        <taxon>Liliopsida</taxon>
        <taxon>Asparagales</taxon>
        <taxon>Orchidaceae</taxon>
        <taxon>Apostasioideae</taxon>
        <taxon>Apostasia</taxon>
    </lineage>
</organism>
<evidence type="ECO:0000256" key="2">
    <source>
        <dbReference type="ARBA" id="ARBA00022771"/>
    </source>
</evidence>
<dbReference type="AlphaFoldDB" id="A0A2I0B5J2"/>
<dbReference type="InterPro" id="IPR001878">
    <property type="entry name" value="Znf_CCHC"/>
</dbReference>
<dbReference type="InterPro" id="IPR025829">
    <property type="entry name" value="Zn_knuckle_CX2CX3GHX4C"/>
</dbReference>
<dbReference type="SUPFAM" id="SSF57756">
    <property type="entry name" value="Retrovirus zinc finger-like domains"/>
    <property type="match status" value="1"/>
</dbReference>
<dbReference type="EMBL" id="KZ451911">
    <property type="protein sequence ID" value="PKA63066.1"/>
    <property type="molecule type" value="Genomic_DNA"/>
</dbReference>
<gene>
    <name evidence="6" type="ORF">AXF42_Ash007862</name>
</gene>
<dbReference type="SMART" id="SM00343">
    <property type="entry name" value="ZnF_C2HC"/>
    <property type="match status" value="1"/>
</dbReference>
<keyword evidence="7" id="KW-1185">Reference proteome</keyword>
<dbReference type="OrthoDB" id="5418639at2759"/>
<evidence type="ECO:0000259" key="5">
    <source>
        <dbReference type="PROSITE" id="PS50158"/>
    </source>
</evidence>
<dbReference type="PROSITE" id="PS50158">
    <property type="entry name" value="ZF_CCHC"/>
    <property type="match status" value="1"/>
</dbReference>
<dbReference type="InterPro" id="IPR036875">
    <property type="entry name" value="Znf_CCHC_sf"/>
</dbReference>
<keyword evidence="2 4" id="KW-0863">Zinc-finger</keyword>
<evidence type="ECO:0000256" key="4">
    <source>
        <dbReference type="PROSITE-ProRule" id="PRU00047"/>
    </source>
</evidence>
<evidence type="ECO:0000256" key="1">
    <source>
        <dbReference type="ARBA" id="ARBA00022723"/>
    </source>
</evidence>
<keyword evidence="3" id="KW-0862">Zinc</keyword>
<keyword evidence="1" id="KW-0479">Metal-binding</keyword>
<accession>A0A2I0B5J2</accession>
<feature type="domain" description="CCHC-type" evidence="5">
    <location>
        <begin position="28"/>
        <end position="42"/>
    </location>
</feature>
<sequence>MPTDSDVKCQSCREHHPTFKCRKSTRACFRCGNKDHFVKDCPMIPKPDSNSRLGFSLYPTRSSQVQSIFLDYLHKYYLILDLHIHLSCLSLQLL</sequence>
<dbReference type="Pfam" id="PF13696">
    <property type="entry name" value="zf-CCHC_2"/>
    <property type="match status" value="1"/>
</dbReference>
<dbReference type="Proteomes" id="UP000236161">
    <property type="component" value="Unassembled WGS sequence"/>
</dbReference>
<name>A0A2I0B5J2_9ASPA</name>
<protein>
    <recommendedName>
        <fullName evidence="5">CCHC-type domain-containing protein</fullName>
    </recommendedName>
</protein>
<dbReference type="GO" id="GO:0003676">
    <property type="term" value="F:nucleic acid binding"/>
    <property type="evidence" value="ECO:0007669"/>
    <property type="project" value="InterPro"/>
</dbReference>
<dbReference type="Gene3D" id="4.10.60.10">
    <property type="entry name" value="Zinc finger, CCHC-type"/>
    <property type="match status" value="1"/>
</dbReference>